<name>A0ABW1YLK9_9GAMM</name>
<accession>A0ABW1YLK9</accession>
<evidence type="ECO:0000313" key="1">
    <source>
        <dbReference type="EMBL" id="MFC6633386.1"/>
    </source>
</evidence>
<reference evidence="2" key="1">
    <citation type="journal article" date="2019" name="Int. J. Syst. Evol. Microbiol.">
        <title>The Global Catalogue of Microorganisms (GCM) 10K type strain sequencing project: providing services to taxonomists for standard genome sequencing and annotation.</title>
        <authorList>
            <consortium name="The Broad Institute Genomics Platform"/>
            <consortium name="The Broad Institute Genome Sequencing Center for Infectious Disease"/>
            <person name="Wu L."/>
            <person name="Ma J."/>
        </authorList>
    </citation>
    <scope>NUCLEOTIDE SEQUENCE [LARGE SCALE GENOMIC DNA]</scope>
    <source>
        <strain evidence="2">CGMCC 1.13718</strain>
    </source>
</reference>
<sequence>MDLESRLRVYADLSCEIIRNAAYYSAGWESNGKQKHEDSDFWVNLVGNFLDIAVLSWCFLFGDKRAEFRWQEIIPDHDKFMELLLSHLKCSSEEFEDYISCMRLYRDKRVAHRDKYLVGDLQIVYPCLDMAIKSTMFFYSKLCEEQPMMQEMYAYSELGSFYACRLSMAEAEYEKAAS</sequence>
<evidence type="ECO:0000313" key="2">
    <source>
        <dbReference type="Proteomes" id="UP001596425"/>
    </source>
</evidence>
<dbReference type="RefSeq" id="WP_193189136.1">
    <property type="nucleotide sequence ID" value="NZ_JACZFR010000001.1"/>
</dbReference>
<evidence type="ECO:0008006" key="3">
    <source>
        <dbReference type="Google" id="ProtNLM"/>
    </source>
</evidence>
<dbReference type="Proteomes" id="UP001596425">
    <property type="component" value="Unassembled WGS sequence"/>
</dbReference>
<protein>
    <recommendedName>
        <fullName evidence="3">HEPN AbiU2-like domain-containing protein</fullName>
    </recommendedName>
</protein>
<dbReference type="EMBL" id="JBHSVR010000001">
    <property type="protein sequence ID" value="MFC6633386.1"/>
    <property type="molecule type" value="Genomic_DNA"/>
</dbReference>
<gene>
    <name evidence="1" type="ORF">ACFQBM_08850</name>
</gene>
<comment type="caution">
    <text evidence="1">The sequence shown here is derived from an EMBL/GenBank/DDBJ whole genome shotgun (WGS) entry which is preliminary data.</text>
</comment>
<proteinExistence type="predicted"/>
<organism evidence="1 2">
    <name type="scientific">Microbulbifer taiwanensis</name>
    <dbReference type="NCBI Taxonomy" id="986746"/>
    <lineage>
        <taxon>Bacteria</taxon>
        <taxon>Pseudomonadati</taxon>
        <taxon>Pseudomonadota</taxon>
        <taxon>Gammaproteobacteria</taxon>
        <taxon>Cellvibrionales</taxon>
        <taxon>Microbulbiferaceae</taxon>
        <taxon>Microbulbifer</taxon>
    </lineage>
</organism>
<keyword evidence="2" id="KW-1185">Reference proteome</keyword>